<evidence type="ECO:0000313" key="4">
    <source>
        <dbReference type="Proteomes" id="UP000192342"/>
    </source>
</evidence>
<evidence type="ECO:0000313" key="3">
    <source>
        <dbReference type="EMBL" id="ORE86946.1"/>
    </source>
</evidence>
<dbReference type="AlphaFoldDB" id="A0A1Y1SD70"/>
<dbReference type="PANTHER" id="PTHR35174:SF3">
    <property type="entry name" value="BLL7171 PROTEIN"/>
    <property type="match status" value="1"/>
</dbReference>
<evidence type="ECO:0000256" key="1">
    <source>
        <dbReference type="ARBA" id="ARBA00007689"/>
    </source>
</evidence>
<dbReference type="RefSeq" id="WP_083561160.1">
    <property type="nucleotide sequence ID" value="NZ_AQQV01000002.1"/>
</dbReference>
<feature type="domain" description="YCII-related" evidence="2">
    <location>
        <begin position="1"/>
        <end position="107"/>
    </location>
</feature>
<dbReference type="InterPro" id="IPR011008">
    <property type="entry name" value="Dimeric_a/b-barrel"/>
</dbReference>
<reference evidence="3 4" key="1">
    <citation type="submission" date="2013-04" db="EMBL/GenBank/DDBJ databases">
        <title>Oceanococcus atlanticus 22II-S10r2 Genome Sequencing.</title>
        <authorList>
            <person name="Lai Q."/>
            <person name="Li G."/>
            <person name="Shao Z."/>
        </authorList>
    </citation>
    <scope>NUCLEOTIDE SEQUENCE [LARGE SCALE GENOMIC DNA]</scope>
    <source>
        <strain evidence="3 4">22II-S10r2</strain>
    </source>
</reference>
<evidence type="ECO:0000259" key="2">
    <source>
        <dbReference type="Pfam" id="PF03795"/>
    </source>
</evidence>
<comment type="similarity">
    <text evidence="1">Belongs to the YciI family.</text>
</comment>
<keyword evidence="4" id="KW-1185">Reference proteome</keyword>
<dbReference type="Gene3D" id="3.30.70.1060">
    <property type="entry name" value="Dimeric alpha+beta barrel"/>
    <property type="match status" value="1"/>
</dbReference>
<proteinExistence type="inferred from homology"/>
<dbReference type="Pfam" id="PF03795">
    <property type="entry name" value="YCII"/>
    <property type="match status" value="1"/>
</dbReference>
<accession>A0A1Y1SD70</accession>
<dbReference type="Proteomes" id="UP000192342">
    <property type="component" value="Unassembled WGS sequence"/>
</dbReference>
<organism evidence="3 4">
    <name type="scientific">Oceanococcus atlanticus</name>
    <dbReference type="NCBI Taxonomy" id="1317117"/>
    <lineage>
        <taxon>Bacteria</taxon>
        <taxon>Pseudomonadati</taxon>
        <taxon>Pseudomonadota</taxon>
        <taxon>Gammaproteobacteria</taxon>
        <taxon>Chromatiales</taxon>
        <taxon>Oceanococcaceae</taxon>
        <taxon>Oceanococcus</taxon>
    </lineage>
</organism>
<dbReference type="InterPro" id="IPR005545">
    <property type="entry name" value="YCII"/>
</dbReference>
<sequence length="118" mass="12913">MRYLCLVYAEEARLAGFDDGECVAFDQAVRDNRQCLASEALQSVTTATTVRVRQGQVSVTDGPFAETKEQLAGFYLIEARDLNEAIQLAAQIPPARVGCIEVRPIRDLPGRDRAGGQL</sequence>
<name>A0A1Y1SD70_9GAMM</name>
<dbReference type="STRING" id="1317117.ATO7_07902"/>
<dbReference type="SUPFAM" id="SSF54909">
    <property type="entry name" value="Dimeric alpha+beta barrel"/>
    <property type="match status" value="1"/>
</dbReference>
<gene>
    <name evidence="3" type="ORF">ATO7_07902</name>
</gene>
<protein>
    <recommendedName>
        <fullName evidence="2">YCII-related domain-containing protein</fullName>
    </recommendedName>
</protein>
<dbReference type="PANTHER" id="PTHR35174">
    <property type="entry name" value="BLL7171 PROTEIN-RELATED"/>
    <property type="match status" value="1"/>
</dbReference>
<dbReference type="EMBL" id="AQQV01000002">
    <property type="protein sequence ID" value="ORE86946.1"/>
    <property type="molecule type" value="Genomic_DNA"/>
</dbReference>
<dbReference type="OrthoDB" id="9807535at2"/>
<comment type="caution">
    <text evidence="3">The sequence shown here is derived from an EMBL/GenBank/DDBJ whole genome shotgun (WGS) entry which is preliminary data.</text>
</comment>